<evidence type="ECO:0000256" key="1">
    <source>
        <dbReference type="ARBA" id="ARBA00022737"/>
    </source>
</evidence>
<dbReference type="PANTHER" id="PTHR47926:SF493">
    <property type="entry name" value="PENTATRICOPEPTIDE REPEAT-CONTAINING PROTEIN"/>
    <property type="match status" value="1"/>
</dbReference>
<keyword evidence="5" id="KW-1185">Reference proteome</keyword>
<keyword evidence="1" id="KW-0677">Repeat</keyword>
<dbReference type="Pfam" id="PF01535">
    <property type="entry name" value="PPR"/>
    <property type="match status" value="3"/>
</dbReference>
<dbReference type="FunFam" id="1.25.40.10:FF:000090">
    <property type="entry name" value="Pentatricopeptide repeat-containing protein, chloroplastic"/>
    <property type="match status" value="1"/>
</dbReference>
<dbReference type="InterPro" id="IPR046848">
    <property type="entry name" value="E_motif"/>
</dbReference>
<feature type="repeat" description="PPR" evidence="3">
    <location>
        <begin position="141"/>
        <end position="171"/>
    </location>
</feature>
<comment type="caution">
    <text evidence="4">The sequence shown here is derived from an EMBL/GenBank/DDBJ whole genome shotgun (WGS) entry which is preliminary data.</text>
</comment>
<evidence type="ECO:0000313" key="5">
    <source>
        <dbReference type="Proteomes" id="UP000479710"/>
    </source>
</evidence>
<dbReference type="NCBIfam" id="TIGR00756">
    <property type="entry name" value="PPR"/>
    <property type="match status" value="5"/>
</dbReference>
<dbReference type="GO" id="GO:0003723">
    <property type="term" value="F:RNA binding"/>
    <property type="evidence" value="ECO:0007669"/>
    <property type="project" value="InterPro"/>
</dbReference>
<evidence type="ECO:0000313" key="4">
    <source>
        <dbReference type="EMBL" id="KAF0930878.1"/>
    </source>
</evidence>
<evidence type="ECO:0000256" key="2">
    <source>
        <dbReference type="ARBA" id="ARBA00022946"/>
    </source>
</evidence>
<feature type="repeat" description="PPR" evidence="3">
    <location>
        <begin position="172"/>
        <end position="206"/>
    </location>
</feature>
<dbReference type="Proteomes" id="UP000479710">
    <property type="component" value="Unassembled WGS sequence"/>
</dbReference>
<gene>
    <name evidence="4" type="ORF">E2562_036385</name>
</gene>
<dbReference type="InterPro" id="IPR002885">
    <property type="entry name" value="PPR_rpt"/>
</dbReference>
<dbReference type="InterPro" id="IPR046960">
    <property type="entry name" value="PPR_At4g14850-like_plant"/>
</dbReference>
<dbReference type="Pfam" id="PF20431">
    <property type="entry name" value="E_motif"/>
    <property type="match status" value="1"/>
</dbReference>
<dbReference type="Gene3D" id="1.25.40.10">
    <property type="entry name" value="Tetratricopeptide repeat domain"/>
    <property type="match status" value="2"/>
</dbReference>
<dbReference type="Pfam" id="PF13041">
    <property type="entry name" value="PPR_2"/>
    <property type="match status" value="2"/>
</dbReference>
<organism evidence="4 5">
    <name type="scientific">Oryza meyeriana var. granulata</name>
    <dbReference type="NCBI Taxonomy" id="110450"/>
    <lineage>
        <taxon>Eukaryota</taxon>
        <taxon>Viridiplantae</taxon>
        <taxon>Streptophyta</taxon>
        <taxon>Embryophyta</taxon>
        <taxon>Tracheophyta</taxon>
        <taxon>Spermatophyta</taxon>
        <taxon>Magnoliopsida</taxon>
        <taxon>Liliopsida</taxon>
        <taxon>Poales</taxon>
        <taxon>Poaceae</taxon>
        <taxon>BOP clade</taxon>
        <taxon>Oryzoideae</taxon>
        <taxon>Oryzeae</taxon>
        <taxon>Oryzinae</taxon>
        <taxon>Oryza</taxon>
        <taxon>Oryza meyeriana</taxon>
    </lineage>
</organism>
<feature type="repeat" description="PPR" evidence="3">
    <location>
        <begin position="331"/>
        <end position="365"/>
    </location>
</feature>
<accession>A0A6G1F1T5</accession>
<name>A0A6G1F1T5_9ORYZ</name>
<dbReference type="Pfam" id="PF12854">
    <property type="entry name" value="PPR_1"/>
    <property type="match status" value="1"/>
</dbReference>
<dbReference type="OrthoDB" id="185373at2759"/>
<dbReference type="AlphaFoldDB" id="A0A6G1F1T5"/>
<keyword evidence="2" id="KW-0809">Transit peptide</keyword>
<sequence length="485" mass="52847">MKPRTLVRQCLALTIFHSKKTTPLAPTSAAELHALLLTSGHLRYYGLHPLFMLYCASGRPSSAHNLLAQMPQPPPVSFSNSLLRSYIDLGCHREALAVYSAMRAFDHLTFPFAAKACAGLRLVRHGRGVHCRALTSGFGGDTYVQNALISMYMSCGDVDAAEAVFGAMRNRTVVSWNAVIAGCIKNGYAGTALEVFGEMVADGVGIDRATVVSVLPACAQAKDLNTGRSVHRLVEEKGLGDYVAVKNALIDMYGKCRSLEDARRSLEIATGLIDVYAKAGDLDAAWALFQWLPEKDVVAWTTVIAGYGIHGHARTATLLYDRMVESGVKPNTVTVATLLYACSHAGMIDEGLQLFKDMRVRGLMPNGEHYSCLVDMLGRAGRIEEAHRLIQDMPFEPSTSVWGVLLGACVLHKNVEFGEVAAKHLFQLDPENTGNYVLLGNIYAAADRWRDVQDVRRMMVERGLIKEPGSSLVEARPEQCGTAMS</sequence>
<feature type="repeat" description="PPR" evidence="3">
    <location>
        <begin position="296"/>
        <end position="330"/>
    </location>
</feature>
<dbReference type="PROSITE" id="PS51375">
    <property type="entry name" value="PPR"/>
    <property type="match status" value="4"/>
</dbReference>
<dbReference type="InterPro" id="IPR011990">
    <property type="entry name" value="TPR-like_helical_dom_sf"/>
</dbReference>
<reference evidence="4 5" key="1">
    <citation type="submission" date="2019-11" db="EMBL/GenBank/DDBJ databases">
        <title>Whole genome sequence of Oryza granulata.</title>
        <authorList>
            <person name="Li W."/>
        </authorList>
    </citation>
    <scope>NUCLEOTIDE SEQUENCE [LARGE SCALE GENOMIC DNA]</scope>
    <source>
        <strain evidence="5">cv. Menghai</strain>
        <tissue evidence="4">Leaf</tissue>
    </source>
</reference>
<proteinExistence type="predicted"/>
<dbReference type="FunFam" id="1.25.40.10:FF:000344">
    <property type="entry name" value="Pentatricopeptide repeat-containing protein"/>
    <property type="match status" value="1"/>
</dbReference>
<evidence type="ECO:0008006" key="6">
    <source>
        <dbReference type="Google" id="ProtNLM"/>
    </source>
</evidence>
<dbReference type="SUPFAM" id="SSF48452">
    <property type="entry name" value="TPR-like"/>
    <property type="match status" value="1"/>
</dbReference>
<dbReference type="EMBL" id="SPHZ02000002">
    <property type="protein sequence ID" value="KAF0930878.1"/>
    <property type="molecule type" value="Genomic_DNA"/>
</dbReference>
<dbReference type="GO" id="GO:0009451">
    <property type="term" value="P:RNA modification"/>
    <property type="evidence" value="ECO:0007669"/>
    <property type="project" value="InterPro"/>
</dbReference>
<dbReference type="PANTHER" id="PTHR47926">
    <property type="entry name" value="PENTATRICOPEPTIDE REPEAT-CONTAINING PROTEIN"/>
    <property type="match status" value="1"/>
</dbReference>
<protein>
    <recommendedName>
        <fullName evidence="6">Pentacotripeptide-repeat region of PRORP domain-containing protein</fullName>
    </recommendedName>
</protein>
<evidence type="ECO:0000256" key="3">
    <source>
        <dbReference type="PROSITE-ProRule" id="PRU00708"/>
    </source>
</evidence>